<dbReference type="EMBL" id="CP017101">
    <property type="protein sequence ID" value="APO67195.1"/>
    <property type="molecule type" value="Genomic_DNA"/>
</dbReference>
<dbReference type="AlphaFoldDB" id="A0A1L5NGZ7"/>
<evidence type="ECO:0000256" key="1">
    <source>
        <dbReference type="SAM" id="MobiDB-lite"/>
    </source>
</evidence>
<feature type="compositionally biased region" description="Low complexity" evidence="1">
    <location>
        <begin position="14"/>
        <end position="26"/>
    </location>
</feature>
<name>A0A1L5NGZ7_9HYPH</name>
<dbReference type="STRING" id="56730.IE4872_CH01551"/>
<gene>
    <name evidence="2" type="ORF">IE4872_CH01551</name>
</gene>
<sequence>MIVDALGRHRSRSIRSSGTPGSPSRRSISFLLELDIGARLHRHPGSLVSLAMGD</sequence>
<organism evidence="2 3">
    <name type="scientific">Rhizobium gallicum</name>
    <dbReference type="NCBI Taxonomy" id="56730"/>
    <lineage>
        <taxon>Bacteria</taxon>
        <taxon>Pseudomonadati</taxon>
        <taxon>Pseudomonadota</taxon>
        <taxon>Alphaproteobacteria</taxon>
        <taxon>Hyphomicrobiales</taxon>
        <taxon>Rhizobiaceae</taxon>
        <taxon>Rhizobium/Agrobacterium group</taxon>
        <taxon>Rhizobium</taxon>
    </lineage>
</organism>
<proteinExistence type="predicted"/>
<evidence type="ECO:0000313" key="2">
    <source>
        <dbReference type="EMBL" id="APO67195.1"/>
    </source>
</evidence>
<feature type="region of interest" description="Disordered" evidence="1">
    <location>
        <begin position="1"/>
        <end position="26"/>
    </location>
</feature>
<protein>
    <submittedName>
        <fullName evidence="2">Uncharacterized protein</fullName>
    </submittedName>
</protein>
<reference evidence="2 3" key="1">
    <citation type="submission" date="2016-09" db="EMBL/GenBank/DDBJ databases">
        <title>The complete genome sequences of Rhizobium gallicum, symbiovars gallicum and phaseoli, symbionts associated to common bean (Phaseolus vulgaris).</title>
        <authorList>
            <person name="Bustos P."/>
            <person name="Santamaria R.I."/>
            <person name="Perez-Carrascal O.M."/>
            <person name="Juarez S."/>
            <person name="Lozano L."/>
            <person name="Martinez-Flores I."/>
            <person name="Martinez-Romero E."/>
            <person name="Cevallos M."/>
            <person name="Romero D."/>
            <person name="Davila G."/>
            <person name="Gonzalez V."/>
        </authorList>
    </citation>
    <scope>NUCLEOTIDE SEQUENCE [LARGE SCALE GENOMIC DNA]</scope>
    <source>
        <strain evidence="2 3">IE4872</strain>
    </source>
</reference>
<accession>A0A1L5NGZ7</accession>
<dbReference type="Proteomes" id="UP000184749">
    <property type="component" value="Chromosome"/>
</dbReference>
<evidence type="ECO:0000313" key="3">
    <source>
        <dbReference type="Proteomes" id="UP000184749"/>
    </source>
</evidence>